<sequence>MSVPPTGLAATRAFFGPRAATWELKFPDDGPRYRRAVADLAPPAGGVVADIACGTGRALPELRDAVGPGGTVLGVDVTPEMLAEAAARGRHRVAALLLGDALHLPFRTGALDAVFAAGLVSHLPDPVDGLRELARVCRPGGRLALFHPVGRAALARRQGRELTPDDLRAEPNIRAALTAAGWRLDDIDDGEDRYLVLATVH</sequence>
<dbReference type="InterPro" id="IPR050508">
    <property type="entry name" value="Methyltransf_Superfamily"/>
</dbReference>
<organism evidence="2 3">
    <name type="scientific">Amycolatopsis tucumanensis</name>
    <dbReference type="NCBI Taxonomy" id="401106"/>
    <lineage>
        <taxon>Bacteria</taxon>
        <taxon>Bacillati</taxon>
        <taxon>Actinomycetota</taxon>
        <taxon>Actinomycetes</taxon>
        <taxon>Pseudonocardiales</taxon>
        <taxon>Pseudonocardiaceae</taxon>
        <taxon>Amycolatopsis</taxon>
    </lineage>
</organism>
<dbReference type="PANTHER" id="PTHR42912">
    <property type="entry name" value="METHYLTRANSFERASE"/>
    <property type="match status" value="1"/>
</dbReference>
<gene>
    <name evidence="2" type="ORF">GCM10022380_11560</name>
</gene>
<evidence type="ECO:0000259" key="1">
    <source>
        <dbReference type="Pfam" id="PF08241"/>
    </source>
</evidence>
<dbReference type="RefSeq" id="WP_237334669.1">
    <property type="nucleotide sequence ID" value="NZ_BAABCM010000001.1"/>
</dbReference>
<reference evidence="3" key="1">
    <citation type="journal article" date="2019" name="Int. J. Syst. Evol. Microbiol.">
        <title>The Global Catalogue of Microorganisms (GCM) 10K type strain sequencing project: providing services to taxonomists for standard genome sequencing and annotation.</title>
        <authorList>
            <consortium name="The Broad Institute Genomics Platform"/>
            <consortium name="The Broad Institute Genome Sequencing Center for Infectious Disease"/>
            <person name="Wu L."/>
            <person name="Ma J."/>
        </authorList>
    </citation>
    <scope>NUCLEOTIDE SEQUENCE [LARGE SCALE GENOMIC DNA]</scope>
    <source>
        <strain evidence="3">JCM 17017</strain>
    </source>
</reference>
<name>A0ABP7HMR4_9PSEU</name>
<comment type="caution">
    <text evidence="2">The sequence shown here is derived from an EMBL/GenBank/DDBJ whole genome shotgun (WGS) entry which is preliminary data.</text>
</comment>
<accession>A0ABP7HMR4</accession>
<dbReference type="InterPro" id="IPR029063">
    <property type="entry name" value="SAM-dependent_MTases_sf"/>
</dbReference>
<dbReference type="Pfam" id="PF08241">
    <property type="entry name" value="Methyltransf_11"/>
    <property type="match status" value="1"/>
</dbReference>
<dbReference type="GO" id="GO:0032259">
    <property type="term" value="P:methylation"/>
    <property type="evidence" value="ECO:0007669"/>
    <property type="project" value="UniProtKB-KW"/>
</dbReference>
<dbReference type="Proteomes" id="UP001501624">
    <property type="component" value="Unassembled WGS sequence"/>
</dbReference>
<evidence type="ECO:0000313" key="3">
    <source>
        <dbReference type="Proteomes" id="UP001501624"/>
    </source>
</evidence>
<dbReference type="Gene3D" id="3.40.50.150">
    <property type="entry name" value="Vaccinia Virus protein VP39"/>
    <property type="match status" value="1"/>
</dbReference>
<dbReference type="GO" id="GO:0008168">
    <property type="term" value="F:methyltransferase activity"/>
    <property type="evidence" value="ECO:0007669"/>
    <property type="project" value="UniProtKB-KW"/>
</dbReference>
<keyword evidence="3" id="KW-1185">Reference proteome</keyword>
<keyword evidence="2" id="KW-0489">Methyltransferase</keyword>
<dbReference type="InterPro" id="IPR013216">
    <property type="entry name" value="Methyltransf_11"/>
</dbReference>
<protein>
    <submittedName>
        <fullName evidence="2">Class I SAM-dependent methyltransferase</fullName>
    </submittedName>
</protein>
<dbReference type="CDD" id="cd02440">
    <property type="entry name" value="AdoMet_MTases"/>
    <property type="match status" value="1"/>
</dbReference>
<evidence type="ECO:0000313" key="2">
    <source>
        <dbReference type="EMBL" id="GAA3796110.1"/>
    </source>
</evidence>
<keyword evidence="2" id="KW-0808">Transferase</keyword>
<proteinExistence type="predicted"/>
<dbReference type="SUPFAM" id="SSF53335">
    <property type="entry name" value="S-adenosyl-L-methionine-dependent methyltransferases"/>
    <property type="match status" value="1"/>
</dbReference>
<feature type="domain" description="Methyltransferase type 11" evidence="1">
    <location>
        <begin position="50"/>
        <end position="144"/>
    </location>
</feature>
<dbReference type="EMBL" id="BAABCM010000001">
    <property type="protein sequence ID" value="GAA3796110.1"/>
    <property type="molecule type" value="Genomic_DNA"/>
</dbReference>